<dbReference type="HAMAP" id="MF_00278">
    <property type="entry name" value="HisH"/>
    <property type="match status" value="1"/>
</dbReference>
<reference evidence="13" key="1">
    <citation type="submission" date="2021-04" db="EMBL/GenBank/DDBJ databases">
        <title>Sinoanaerobacter chloroacetimidivorans sp. nov., an obligate anaerobic bacterium isolated from anaerobic sludge.</title>
        <authorList>
            <person name="Bao Y."/>
        </authorList>
    </citation>
    <scope>NUCLEOTIDE SEQUENCE</scope>
    <source>
        <strain evidence="13">BAD-6</strain>
    </source>
</reference>
<dbReference type="InterPro" id="IPR017926">
    <property type="entry name" value="GATASE"/>
</dbReference>
<dbReference type="PANTHER" id="PTHR42701">
    <property type="entry name" value="IMIDAZOLE GLYCEROL PHOSPHATE SYNTHASE SUBUNIT HISH"/>
    <property type="match status" value="1"/>
</dbReference>
<comment type="catalytic activity">
    <reaction evidence="9 10">
        <text>L-glutamine + H2O = L-glutamate + NH4(+)</text>
        <dbReference type="Rhea" id="RHEA:15889"/>
        <dbReference type="ChEBI" id="CHEBI:15377"/>
        <dbReference type="ChEBI" id="CHEBI:28938"/>
        <dbReference type="ChEBI" id="CHEBI:29985"/>
        <dbReference type="ChEBI" id="CHEBI:58359"/>
        <dbReference type="EC" id="3.5.1.2"/>
    </reaction>
</comment>
<evidence type="ECO:0000256" key="4">
    <source>
        <dbReference type="ARBA" id="ARBA00022801"/>
    </source>
</evidence>
<evidence type="ECO:0000256" key="2">
    <source>
        <dbReference type="ARBA" id="ARBA00011152"/>
    </source>
</evidence>
<keyword evidence="7 10" id="KW-0456">Lyase</keyword>
<dbReference type="EC" id="4.3.2.10" evidence="10"/>
<reference evidence="13" key="2">
    <citation type="submission" date="2021-04" db="EMBL/GenBank/DDBJ databases">
        <authorList>
            <person name="Liu J."/>
        </authorList>
    </citation>
    <scope>NUCLEOTIDE SEQUENCE</scope>
    <source>
        <strain evidence="13">BAD-6</strain>
    </source>
</reference>
<evidence type="ECO:0000256" key="7">
    <source>
        <dbReference type="ARBA" id="ARBA00023239"/>
    </source>
</evidence>
<comment type="caution">
    <text evidence="13">The sequence shown here is derived from an EMBL/GenBank/DDBJ whole genome shotgun (WGS) entry which is preliminary data.</text>
</comment>
<evidence type="ECO:0000256" key="8">
    <source>
        <dbReference type="ARBA" id="ARBA00047838"/>
    </source>
</evidence>
<evidence type="ECO:0000256" key="5">
    <source>
        <dbReference type="ARBA" id="ARBA00022962"/>
    </source>
</evidence>
<dbReference type="EMBL" id="JAGSND010000010">
    <property type="protein sequence ID" value="MBR0599086.1"/>
    <property type="molecule type" value="Genomic_DNA"/>
</dbReference>
<comment type="function">
    <text evidence="10">IGPS catalyzes the conversion of PRFAR and glutamine to IGP, AICAR and glutamate. The HisH subunit catalyzes the hydrolysis of glutamine to glutamate and ammonia as part of the synthesis of IGP and AICAR. The resulting ammonia molecule is channeled to the active site of HisF.</text>
</comment>
<proteinExistence type="inferred from homology"/>
<dbReference type="RefSeq" id="WP_227019219.1">
    <property type="nucleotide sequence ID" value="NZ_JAGSND010000010.1"/>
</dbReference>
<comment type="catalytic activity">
    <reaction evidence="8 10">
        <text>5-[(5-phospho-1-deoxy-D-ribulos-1-ylimino)methylamino]-1-(5-phospho-beta-D-ribosyl)imidazole-4-carboxamide + L-glutamine = D-erythro-1-(imidazol-4-yl)glycerol 3-phosphate + 5-amino-1-(5-phospho-beta-D-ribosyl)imidazole-4-carboxamide + L-glutamate + H(+)</text>
        <dbReference type="Rhea" id="RHEA:24793"/>
        <dbReference type="ChEBI" id="CHEBI:15378"/>
        <dbReference type="ChEBI" id="CHEBI:29985"/>
        <dbReference type="ChEBI" id="CHEBI:58278"/>
        <dbReference type="ChEBI" id="CHEBI:58359"/>
        <dbReference type="ChEBI" id="CHEBI:58475"/>
        <dbReference type="ChEBI" id="CHEBI:58525"/>
        <dbReference type="EC" id="4.3.2.10"/>
    </reaction>
</comment>
<sequence>MIGIIDYGAGNLFSVKNALDYLGFNNFITSSPDEMREADKLILPGVGAFPDAMKMLRDAGLDGVIREEASKKPLLGICLGMQMLFEYGYEFEKTEGLSLIPGEVSLIYAPGLKIPHMGWSDVKTENSCVLSEGIEDGARLYYVHSYKADTDRKYISLYSEYGQLIPGLVFKDNVFGTQFHPEKSGEIGLRILKNFGGLK</sequence>
<evidence type="ECO:0000256" key="10">
    <source>
        <dbReference type="HAMAP-Rule" id="MF_00278"/>
    </source>
</evidence>
<comment type="subunit">
    <text evidence="2 10">Heterodimer of HisH and HisF.</text>
</comment>
<dbReference type="InterPro" id="IPR010139">
    <property type="entry name" value="Imidazole-glycPsynth_HisH"/>
</dbReference>
<dbReference type="AlphaFoldDB" id="A0A8J7W4V9"/>
<keyword evidence="6 10" id="KW-0368">Histidine biosynthesis</keyword>
<dbReference type="GO" id="GO:0000107">
    <property type="term" value="F:imidazoleglycerol-phosphate synthase activity"/>
    <property type="evidence" value="ECO:0007669"/>
    <property type="project" value="UniProtKB-UniRule"/>
</dbReference>
<dbReference type="CDD" id="cd01748">
    <property type="entry name" value="GATase1_IGP_Synthase"/>
    <property type="match status" value="1"/>
</dbReference>
<dbReference type="GO" id="GO:0016829">
    <property type="term" value="F:lyase activity"/>
    <property type="evidence" value="ECO:0007669"/>
    <property type="project" value="UniProtKB-KW"/>
</dbReference>
<dbReference type="Gene3D" id="3.40.50.880">
    <property type="match status" value="1"/>
</dbReference>
<keyword evidence="5 10" id="KW-0315">Glutamine amidotransferase</keyword>
<feature type="domain" description="Glutamine amidotransferase" evidence="12">
    <location>
        <begin position="4"/>
        <end position="195"/>
    </location>
</feature>
<dbReference type="GO" id="GO:0004359">
    <property type="term" value="F:glutaminase activity"/>
    <property type="evidence" value="ECO:0007669"/>
    <property type="project" value="UniProtKB-EC"/>
</dbReference>
<evidence type="ECO:0000313" key="13">
    <source>
        <dbReference type="EMBL" id="MBR0599086.1"/>
    </source>
</evidence>
<comment type="subcellular location">
    <subcellularLocation>
        <location evidence="10">Cytoplasm</location>
    </subcellularLocation>
</comment>
<dbReference type="InterPro" id="IPR029062">
    <property type="entry name" value="Class_I_gatase-like"/>
</dbReference>
<dbReference type="NCBIfam" id="TIGR01855">
    <property type="entry name" value="IMP_synth_hisH"/>
    <property type="match status" value="1"/>
</dbReference>
<dbReference type="PANTHER" id="PTHR42701:SF1">
    <property type="entry name" value="IMIDAZOLE GLYCEROL PHOSPHATE SYNTHASE SUBUNIT HISH"/>
    <property type="match status" value="1"/>
</dbReference>
<keyword evidence="3 10" id="KW-0028">Amino-acid biosynthesis</keyword>
<accession>A0A8J7W4V9</accession>
<feature type="active site" evidence="10 11">
    <location>
        <position position="180"/>
    </location>
</feature>
<evidence type="ECO:0000256" key="3">
    <source>
        <dbReference type="ARBA" id="ARBA00022605"/>
    </source>
</evidence>
<dbReference type="Proteomes" id="UP000675664">
    <property type="component" value="Unassembled WGS sequence"/>
</dbReference>
<evidence type="ECO:0000256" key="6">
    <source>
        <dbReference type="ARBA" id="ARBA00023102"/>
    </source>
</evidence>
<keyword evidence="10" id="KW-0963">Cytoplasm</keyword>
<evidence type="ECO:0000313" key="14">
    <source>
        <dbReference type="Proteomes" id="UP000675664"/>
    </source>
</evidence>
<dbReference type="GO" id="GO:0005737">
    <property type="term" value="C:cytoplasm"/>
    <property type="evidence" value="ECO:0007669"/>
    <property type="project" value="UniProtKB-SubCell"/>
</dbReference>
<organism evidence="13 14">
    <name type="scientific">Sinanaerobacter chloroacetimidivorans</name>
    <dbReference type="NCBI Taxonomy" id="2818044"/>
    <lineage>
        <taxon>Bacteria</taxon>
        <taxon>Bacillati</taxon>
        <taxon>Bacillota</taxon>
        <taxon>Clostridia</taxon>
        <taxon>Peptostreptococcales</taxon>
        <taxon>Anaerovoracaceae</taxon>
        <taxon>Sinanaerobacter</taxon>
    </lineage>
</organism>
<dbReference type="GO" id="GO:0000105">
    <property type="term" value="P:L-histidine biosynthetic process"/>
    <property type="evidence" value="ECO:0007669"/>
    <property type="project" value="UniProtKB-UniRule"/>
</dbReference>
<evidence type="ECO:0000256" key="11">
    <source>
        <dbReference type="PIRSR" id="PIRSR000495-1"/>
    </source>
</evidence>
<dbReference type="UniPathway" id="UPA00031">
    <property type="reaction ID" value="UER00010"/>
</dbReference>
<protein>
    <recommendedName>
        <fullName evidence="10">Imidazole glycerol phosphate synthase subunit HisH</fullName>
        <ecNumber evidence="10">4.3.2.10</ecNumber>
    </recommendedName>
    <alternativeName>
        <fullName evidence="10">IGP synthase glutaminase subunit</fullName>
        <ecNumber evidence="10">3.5.1.2</ecNumber>
    </alternativeName>
    <alternativeName>
        <fullName evidence="10">IGP synthase subunit HisH</fullName>
    </alternativeName>
    <alternativeName>
        <fullName evidence="10">ImGP synthase subunit HisH</fullName>
        <shortName evidence="10">IGPS subunit HisH</shortName>
    </alternativeName>
</protein>
<dbReference type="EC" id="3.5.1.2" evidence="10"/>
<dbReference type="PROSITE" id="PS51273">
    <property type="entry name" value="GATASE_TYPE_1"/>
    <property type="match status" value="1"/>
</dbReference>
<dbReference type="PIRSF" id="PIRSF000495">
    <property type="entry name" value="Amidotransf_hisH"/>
    <property type="match status" value="1"/>
</dbReference>
<dbReference type="PROSITE" id="PS51274">
    <property type="entry name" value="GATASE_COBBQ"/>
    <property type="match status" value="1"/>
</dbReference>
<feature type="active site" evidence="10 11">
    <location>
        <position position="182"/>
    </location>
</feature>
<evidence type="ECO:0000259" key="12">
    <source>
        <dbReference type="Pfam" id="PF00117"/>
    </source>
</evidence>
<keyword evidence="14" id="KW-1185">Reference proteome</keyword>
<dbReference type="SUPFAM" id="SSF52317">
    <property type="entry name" value="Class I glutamine amidotransferase-like"/>
    <property type="match status" value="1"/>
</dbReference>
<keyword evidence="4 10" id="KW-0378">Hydrolase</keyword>
<name>A0A8J7W4V9_9FIRM</name>
<feature type="active site" description="Nucleophile" evidence="10 11">
    <location>
        <position position="78"/>
    </location>
</feature>
<gene>
    <name evidence="10 13" type="primary">hisH</name>
    <name evidence="13" type="ORF">KCX82_14445</name>
</gene>
<comment type="pathway">
    <text evidence="1 10">Amino-acid biosynthesis; L-histidine biosynthesis; L-histidine from 5-phospho-alpha-D-ribose 1-diphosphate: step 5/9.</text>
</comment>
<evidence type="ECO:0000256" key="9">
    <source>
        <dbReference type="ARBA" id="ARBA00049534"/>
    </source>
</evidence>
<dbReference type="Pfam" id="PF00117">
    <property type="entry name" value="GATase"/>
    <property type="match status" value="1"/>
</dbReference>
<evidence type="ECO:0000256" key="1">
    <source>
        <dbReference type="ARBA" id="ARBA00005091"/>
    </source>
</evidence>